<comment type="caution">
    <text evidence="2">The sequence shown here is derived from an EMBL/GenBank/DDBJ whole genome shotgun (WGS) entry which is preliminary data.</text>
</comment>
<dbReference type="Proteomes" id="UP000323732">
    <property type="component" value="Unassembled WGS sequence"/>
</dbReference>
<protein>
    <submittedName>
        <fullName evidence="2">Uncharacterized protein</fullName>
    </submittedName>
</protein>
<dbReference type="AlphaFoldDB" id="A0A5D4SAU3"/>
<name>A0A5D4SAU3_9BACI</name>
<evidence type="ECO:0000256" key="1">
    <source>
        <dbReference type="SAM" id="MobiDB-lite"/>
    </source>
</evidence>
<feature type="region of interest" description="Disordered" evidence="1">
    <location>
        <begin position="1"/>
        <end position="20"/>
    </location>
</feature>
<evidence type="ECO:0000313" key="2">
    <source>
        <dbReference type="EMBL" id="TYS60723.1"/>
    </source>
</evidence>
<gene>
    <name evidence="2" type="ORF">FZD47_20385</name>
</gene>
<reference evidence="2 3" key="1">
    <citation type="submission" date="2019-08" db="EMBL/GenBank/DDBJ databases">
        <title>Bacillus genomes from the desert of Cuatro Cienegas, Coahuila.</title>
        <authorList>
            <person name="Olmedo-Alvarez G."/>
        </authorList>
    </citation>
    <scope>NUCLEOTIDE SEQUENCE [LARGE SCALE GENOMIC DNA]</scope>
    <source>
        <strain evidence="2 3">CH37_1T</strain>
    </source>
</reference>
<proteinExistence type="predicted"/>
<accession>A0A5D4SAU3</accession>
<dbReference type="EMBL" id="VTES01000006">
    <property type="protein sequence ID" value="TYS60723.1"/>
    <property type="molecule type" value="Genomic_DNA"/>
</dbReference>
<organism evidence="2 3">
    <name type="scientific">Bacillus infantis</name>
    <dbReference type="NCBI Taxonomy" id="324767"/>
    <lineage>
        <taxon>Bacteria</taxon>
        <taxon>Bacillati</taxon>
        <taxon>Bacillota</taxon>
        <taxon>Bacilli</taxon>
        <taxon>Bacillales</taxon>
        <taxon>Bacillaceae</taxon>
        <taxon>Bacillus</taxon>
    </lineage>
</organism>
<sequence length="75" mass="8851">MKLDRFSQGLPDPQSQDPIDLGDCAYEKCNSTIYLGEKNWDYDREWFCSSFCLAKYLGAFKRYVEMEDYWQGGNI</sequence>
<evidence type="ECO:0000313" key="3">
    <source>
        <dbReference type="Proteomes" id="UP000323732"/>
    </source>
</evidence>